<comment type="subcellular location">
    <subcellularLocation>
        <location evidence="1">Cell membrane</location>
        <topology evidence="1">Multi-pass membrane protein</topology>
    </subcellularLocation>
</comment>
<feature type="transmembrane region" description="Helical" evidence="7">
    <location>
        <begin position="287"/>
        <end position="313"/>
    </location>
</feature>
<feature type="transmembrane region" description="Helical" evidence="7">
    <location>
        <begin position="12"/>
        <end position="32"/>
    </location>
</feature>
<feature type="transmembrane region" description="Helical" evidence="7">
    <location>
        <begin position="354"/>
        <end position="374"/>
    </location>
</feature>
<evidence type="ECO:0000256" key="7">
    <source>
        <dbReference type="SAM" id="Phobius"/>
    </source>
</evidence>
<feature type="transmembrane region" description="Helical" evidence="7">
    <location>
        <begin position="413"/>
        <end position="437"/>
    </location>
</feature>
<feature type="transmembrane region" description="Helical" evidence="7">
    <location>
        <begin position="443"/>
        <end position="465"/>
    </location>
</feature>
<dbReference type="InterPro" id="IPR050833">
    <property type="entry name" value="Poly_Biosynth_Transport"/>
</dbReference>
<evidence type="ECO:0000256" key="5">
    <source>
        <dbReference type="ARBA" id="ARBA00022989"/>
    </source>
</evidence>
<dbReference type="Pfam" id="PF13440">
    <property type="entry name" value="Polysacc_synt_3"/>
    <property type="match status" value="1"/>
</dbReference>
<dbReference type="EMBL" id="JADPMR010000004">
    <property type="protein sequence ID" value="MBF9002144.1"/>
    <property type="molecule type" value="Genomic_DNA"/>
</dbReference>
<evidence type="ECO:0000256" key="6">
    <source>
        <dbReference type="ARBA" id="ARBA00023136"/>
    </source>
</evidence>
<feature type="transmembrane region" description="Helical" evidence="7">
    <location>
        <begin position="325"/>
        <end position="347"/>
    </location>
</feature>
<proteinExistence type="inferred from homology"/>
<keyword evidence="5 7" id="KW-1133">Transmembrane helix</keyword>
<dbReference type="Proteomes" id="UP000597206">
    <property type="component" value="Unassembled WGS sequence"/>
</dbReference>
<evidence type="ECO:0000256" key="2">
    <source>
        <dbReference type="ARBA" id="ARBA00007430"/>
    </source>
</evidence>
<evidence type="ECO:0000256" key="4">
    <source>
        <dbReference type="ARBA" id="ARBA00022692"/>
    </source>
</evidence>
<dbReference type="RefSeq" id="WP_196124143.1">
    <property type="nucleotide sequence ID" value="NZ_JADPMR010000004.1"/>
</dbReference>
<evidence type="ECO:0000313" key="9">
    <source>
        <dbReference type="Proteomes" id="UP000597206"/>
    </source>
</evidence>
<evidence type="ECO:0000256" key="1">
    <source>
        <dbReference type="ARBA" id="ARBA00004651"/>
    </source>
</evidence>
<organism evidence="8 9">
    <name type="scientific">Vibrio nitrifigilis</name>
    <dbReference type="NCBI Taxonomy" id="2789781"/>
    <lineage>
        <taxon>Bacteria</taxon>
        <taxon>Pseudomonadati</taxon>
        <taxon>Pseudomonadota</taxon>
        <taxon>Gammaproteobacteria</taxon>
        <taxon>Vibrionales</taxon>
        <taxon>Vibrionaceae</taxon>
        <taxon>Vibrio</taxon>
    </lineage>
</organism>
<sequence>MNGKTNKILKASFILLCVSWYSRLLSAVSIIVLARNLTRDDFGILAGCFIVQGFFNVLSNVGSGQYLIRKSSISEHDINAAWTINFLSRVMVALLIYLLSEPAAQYMQIPEMGLVLKVMSLSAVFIGLQNPAINLKIKQLDYSKLSVLEIVTKSISSTASVVIAMMFHTYWAVVIAGLLYNGLYALGSQFIVRQKLKFVIDNINVQWQFSKWILLKGVINYIKVAFDKVIVGKFYSVSELGLYNFANEASVTALQFVITPINKVLYPSLSDYVDDSQRLLDKVYKSIVVLSCIYIPVVFGGVYLANIIVPSVFGEQWRDATPLFQAFLVMTFSRMIVGVLTDVFTLTGEVKKQFFYEALTSVLFLLIILAVSSANLYDFAVYRTLVAYLMLAALFVALNRIISISMLKTARLVVPFIVGSLVMLVVVYGMQLVFITAVPLLNLLVYILVGALAYGGTTMLFVFYLKRISQEYDFLYKTFIRPSVNILKRRLLPQSSH</sequence>
<accession>A0ABS0GI87</accession>
<feature type="transmembrane region" description="Helical" evidence="7">
    <location>
        <begin position="80"/>
        <end position="100"/>
    </location>
</feature>
<evidence type="ECO:0000256" key="3">
    <source>
        <dbReference type="ARBA" id="ARBA00022475"/>
    </source>
</evidence>
<comment type="caution">
    <text evidence="8">The sequence shown here is derived from an EMBL/GenBank/DDBJ whole genome shotgun (WGS) entry which is preliminary data.</text>
</comment>
<feature type="transmembrane region" description="Helical" evidence="7">
    <location>
        <begin position="170"/>
        <end position="187"/>
    </location>
</feature>
<keyword evidence="3" id="KW-1003">Cell membrane</keyword>
<protein>
    <submittedName>
        <fullName evidence="8">Oligosaccharide flippase family protein</fullName>
    </submittedName>
</protein>
<gene>
    <name evidence="8" type="ORF">I1A42_16880</name>
</gene>
<keyword evidence="6 7" id="KW-0472">Membrane</keyword>
<name>A0ABS0GI87_9VIBR</name>
<comment type="similarity">
    <text evidence="2">Belongs to the polysaccharide synthase family.</text>
</comment>
<feature type="transmembrane region" description="Helical" evidence="7">
    <location>
        <begin position="44"/>
        <end position="68"/>
    </location>
</feature>
<dbReference type="PANTHER" id="PTHR30250">
    <property type="entry name" value="PST FAMILY PREDICTED COLANIC ACID TRANSPORTER"/>
    <property type="match status" value="1"/>
</dbReference>
<keyword evidence="4 7" id="KW-0812">Transmembrane</keyword>
<reference evidence="8 9" key="1">
    <citation type="submission" date="2020-11" db="EMBL/GenBank/DDBJ databases">
        <title>Vibrio nitrifigilis sp. nov., a marine nitrogen-fixing bacterium isolated from the lagoon sediment of an islet inside an atoll.</title>
        <authorList>
            <person name="Wang L.-T."/>
            <person name="Shieh W.Y."/>
        </authorList>
    </citation>
    <scope>NUCLEOTIDE SEQUENCE [LARGE SCALE GENOMIC DNA]</scope>
    <source>
        <strain evidence="8 9">NFV-1</strain>
    </source>
</reference>
<dbReference type="PANTHER" id="PTHR30250:SF10">
    <property type="entry name" value="LIPOPOLYSACCHARIDE BIOSYNTHESIS PROTEIN WZXC"/>
    <property type="match status" value="1"/>
</dbReference>
<evidence type="ECO:0000313" key="8">
    <source>
        <dbReference type="EMBL" id="MBF9002144.1"/>
    </source>
</evidence>
<keyword evidence="9" id="KW-1185">Reference proteome</keyword>
<feature type="transmembrane region" description="Helical" evidence="7">
    <location>
        <begin position="380"/>
        <end position="401"/>
    </location>
</feature>